<organism evidence="1 2">
    <name type="scientific">Lentisphaera profundi</name>
    <dbReference type="NCBI Taxonomy" id="1658616"/>
    <lineage>
        <taxon>Bacteria</taxon>
        <taxon>Pseudomonadati</taxon>
        <taxon>Lentisphaerota</taxon>
        <taxon>Lentisphaeria</taxon>
        <taxon>Lentisphaerales</taxon>
        <taxon>Lentisphaeraceae</taxon>
        <taxon>Lentisphaera</taxon>
    </lineage>
</organism>
<accession>A0ABY7VR71</accession>
<dbReference type="Proteomes" id="UP001214250">
    <property type="component" value="Chromosome 1"/>
</dbReference>
<sequence length="524" mass="60169">MTPLIMDMVHHNPGEALFETPFNEADYIAEIGYNSKAYFLFESPSLAIDWRSVDVDVFPQGSESEKWLKAKRESILAQHAKCRAAGLAIYAQADMVLFPKSLIQAYGIEKEFGDPKNPLVVDLIKKQIAESFEQFPDLDGFLFRIGETYLHDAPHHQGAIKDKDNTQETIIPLINLLREEICVKHKKKLIFRSWLSFDRDPEQYALINQEVEPHEHLTLAVKHCEDDFHRGTAFSRIIGQGRHPQIIEVQCSREYEGKAAHPNYIAAGVINGFEENLNQGLDIYSLKTFVDQKPELYAGVWTWCRGGGWNGPFAANKLWYELNAWVIATWAQDTSQSEEQVFERYCKEKLNLDQASSQHFRKLSLLSLDGVIRMRNTLECDVDLWWARDMGFGWPKYIKDDQATIEKCLGLKDEAVAIWQEMCSLADQISWADNEIADFAKGSVNYGLGVAMIYRSLFYTDAALRNEDPEAIVQGIADYDQAWDFYESLPSKFKNLSTQYEKDYCLHLDPAENVIQKLKKKYNV</sequence>
<evidence type="ECO:0000313" key="2">
    <source>
        <dbReference type="Proteomes" id="UP001214250"/>
    </source>
</evidence>
<dbReference type="InterPro" id="IPR017853">
    <property type="entry name" value="GH"/>
</dbReference>
<keyword evidence="2" id="KW-1185">Reference proteome</keyword>
<dbReference type="RefSeq" id="WP_274148716.1">
    <property type="nucleotide sequence ID" value="NZ_CP117811.1"/>
</dbReference>
<evidence type="ECO:0000313" key="1">
    <source>
        <dbReference type="EMBL" id="WDE95289.1"/>
    </source>
</evidence>
<protein>
    <submittedName>
        <fullName evidence="1">Uncharacterized protein</fullName>
    </submittedName>
</protein>
<reference evidence="1 2" key="1">
    <citation type="submission" date="2023-02" db="EMBL/GenBank/DDBJ databases">
        <title>Genome sequence of Lentisphaera profundi SAORIC-696.</title>
        <authorList>
            <person name="Kim e."/>
            <person name="Cho J.-C."/>
            <person name="Choi A."/>
            <person name="Kang I."/>
        </authorList>
    </citation>
    <scope>NUCLEOTIDE SEQUENCE [LARGE SCALE GENOMIC DNA]</scope>
    <source>
        <strain evidence="1 2">SAORIC-696</strain>
    </source>
</reference>
<name>A0ABY7VR71_9BACT</name>
<dbReference type="EMBL" id="CP117811">
    <property type="protein sequence ID" value="WDE95289.1"/>
    <property type="molecule type" value="Genomic_DNA"/>
</dbReference>
<dbReference type="SUPFAM" id="SSF51445">
    <property type="entry name" value="(Trans)glycosidases"/>
    <property type="match status" value="1"/>
</dbReference>
<gene>
    <name evidence="1" type="ORF">PQO03_06090</name>
</gene>
<proteinExistence type="predicted"/>
<dbReference type="Gene3D" id="3.20.20.80">
    <property type="entry name" value="Glycosidases"/>
    <property type="match status" value="1"/>
</dbReference>